<comment type="subcellular location">
    <subcellularLocation>
        <location evidence="1">Cell membrane</location>
        <topology evidence="1">Single-pass membrane protein</topology>
    </subcellularLocation>
</comment>
<evidence type="ECO:0000256" key="7">
    <source>
        <dbReference type="SAM" id="Phobius"/>
    </source>
</evidence>
<evidence type="ECO:0000313" key="12">
    <source>
        <dbReference type="Proteomes" id="UP000241507"/>
    </source>
</evidence>
<evidence type="ECO:0000256" key="6">
    <source>
        <dbReference type="SAM" id="MobiDB-lite"/>
    </source>
</evidence>
<organism evidence="11 12">
    <name type="scientific">Christiangramia fulva</name>
    <dbReference type="NCBI Taxonomy" id="2126553"/>
    <lineage>
        <taxon>Bacteria</taxon>
        <taxon>Pseudomonadati</taxon>
        <taxon>Bacteroidota</taxon>
        <taxon>Flavobacteriia</taxon>
        <taxon>Flavobacteriales</taxon>
        <taxon>Flavobacteriaceae</taxon>
        <taxon>Christiangramia</taxon>
    </lineage>
</organism>
<dbReference type="Pfam" id="PF04024">
    <property type="entry name" value="PspC"/>
    <property type="match status" value="1"/>
</dbReference>
<dbReference type="KEGG" id="grs:C7S20_12915"/>
<feature type="transmembrane region" description="Helical" evidence="7">
    <location>
        <begin position="285"/>
        <end position="312"/>
    </location>
</feature>
<feature type="domain" description="PspC-related transmembrane region" evidence="9">
    <location>
        <begin position="207"/>
        <end position="347"/>
    </location>
</feature>
<keyword evidence="5 7" id="KW-0472">Membrane</keyword>
<sequence length="593" mass="66562">MNKTVNINLAGIFFHIDEDAYARLQRYLEAIRHSFSNTQGRDEIISDIEARIAELFNEKIKNDRQVISLKEVEEVIAIMGQPEDYMVDEEIFEDEPKAERKSKTTKTIGKQLFRDTEHGYVGGVSSGLGHYLSIEAIWVRLLWILLTIFSSGAFIVIYIAFWIFVPEAKTTADKLAMRGEEVTISNIEKKIREGFQDVSDSIKNVDYEKYGNQARSGASSAATTLGNIIRFCLKLFVKFIGVLLLLIAGSTLIGLFVALFSVGTFGLVDAPWTDYIEMVNSGAPLWVISILAFFAIGIPFFFLFVLGLKILVSNLKPVGRIASLTLLGVWLLSVIGLSVIGISQATNRAFDGEVATTERLDITPNDTIFLEMRSNPDHSGRSYRNSNFQVIYGDQNEKMLYGQDVRLIVKSTKDSVGKIEVVKSAEGRNYDDARERAQNINYSTSLVGNRLFLNDFFTTDASYKYRDQEVQVTLFIPVGTVLYAEDNTSSFHRNSSHYDDILISGQEGHFLQIMDGEASCADCPEEDSWDENGDEWQDSDEDNDWDTSDDFNARIDVNGDEMKVKVNDKGIEVKKENGQSAKIDSNGIEINNN</sequence>
<accession>A0A2R3Z794</accession>
<dbReference type="AlphaFoldDB" id="A0A2R3Z794"/>
<dbReference type="OrthoDB" id="5772680at2"/>
<feature type="transmembrane region" description="Helical" evidence="7">
    <location>
        <begin position="324"/>
        <end position="342"/>
    </location>
</feature>
<dbReference type="Pfam" id="PF22571">
    <property type="entry name" value="LiaI-LiaF-TM_PspC"/>
    <property type="match status" value="1"/>
</dbReference>
<evidence type="ECO:0000259" key="10">
    <source>
        <dbReference type="Pfam" id="PF22744"/>
    </source>
</evidence>
<dbReference type="InterPro" id="IPR054321">
    <property type="entry name" value="PspC-rel_TM"/>
</dbReference>
<evidence type="ECO:0000259" key="8">
    <source>
        <dbReference type="Pfam" id="PF04024"/>
    </source>
</evidence>
<feature type="domain" description="Phage shock protein PspC N-terminal" evidence="8">
    <location>
        <begin position="110"/>
        <end position="168"/>
    </location>
</feature>
<dbReference type="InterPro" id="IPR052027">
    <property type="entry name" value="PspC"/>
</dbReference>
<evidence type="ECO:0000256" key="3">
    <source>
        <dbReference type="ARBA" id="ARBA00022692"/>
    </source>
</evidence>
<dbReference type="Proteomes" id="UP000241507">
    <property type="component" value="Chromosome"/>
</dbReference>
<evidence type="ECO:0000259" key="9">
    <source>
        <dbReference type="Pfam" id="PF22571"/>
    </source>
</evidence>
<dbReference type="InterPro" id="IPR054319">
    <property type="entry name" value="PspC-rel_ToastRack"/>
</dbReference>
<evidence type="ECO:0000256" key="5">
    <source>
        <dbReference type="ARBA" id="ARBA00023136"/>
    </source>
</evidence>
<dbReference type="InterPro" id="IPR007168">
    <property type="entry name" value="Phageshock_PspC_N"/>
</dbReference>
<evidence type="ECO:0000256" key="2">
    <source>
        <dbReference type="ARBA" id="ARBA00022475"/>
    </source>
</evidence>
<feature type="compositionally biased region" description="Acidic residues" evidence="6">
    <location>
        <begin position="523"/>
        <end position="548"/>
    </location>
</feature>
<evidence type="ECO:0000256" key="1">
    <source>
        <dbReference type="ARBA" id="ARBA00004162"/>
    </source>
</evidence>
<evidence type="ECO:0000256" key="4">
    <source>
        <dbReference type="ARBA" id="ARBA00022989"/>
    </source>
</evidence>
<keyword evidence="2" id="KW-1003">Cell membrane</keyword>
<keyword evidence="3 7" id="KW-0812">Transmembrane</keyword>
<feature type="transmembrane region" description="Helical" evidence="7">
    <location>
        <begin position="141"/>
        <end position="165"/>
    </location>
</feature>
<proteinExistence type="predicted"/>
<dbReference type="Pfam" id="PF22744">
    <property type="entry name" value="Toast-rack_PspC-Cterm"/>
    <property type="match status" value="1"/>
</dbReference>
<evidence type="ECO:0000313" key="11">
    <source>
        <dbReference type="EMBL" id="AVR46082.1"/>
    </source>
</evidence>
<gene>
    <name evidence="11" type="ORF">C7S20_12915</name>
</gene>
<protein>
    <submittedName>
        <fullName evidence="11">Uncharacterized protein</fullName>
    </submittedName>
</protein>
<reference evidence="12" key="1">
    <citation type="submission" date="2018-03" db="EMBL/GenBank/DDBJ databases">
        <title>Gramella fulva sp. nov., isolated from a dry surface of tidal flat.</title>
        <authorList>
            <person name="Hwang S.H."/>
            <person name="Hwang W.M."/>
            <person name="Kang K."/>
            <person name="Ahn T.-Y."/>
        </authorList>
    </citation>
    <scope>NUCLEOTIDE SEQUENCE [LARGE SCALE GENOMIC DNA]</scope>
    <source>
        <strain evidence="12">SH35</strain>
    </source>
</reference>
<dbReference type="PANTHER" id="PTHR33885:SF3">
    <property type="entry name" value="PHAGE SHOCK PROTEIN C"/>
    <property type="match status" value="1"/>
</dbReference>
<dbReference type="GO" id="GO:0005886">
    <property type="term" value="C:plasma membrane"/>
    <property type="evidence" value="ECO:0007669"/>
    <property type="project" value="UniProtKB-SubCell"/>
</dbReference>
<name>A0A2R3Z794_9FLAO</name>
<dbReference type="PANTHER" id="PTHR33885">
    <property type="entry name" value="PHAGE SHOCK PROTEIN C"/>
    <property type="match status" value="1"/>
</dbReference>
<feature type="domain" description="PspC-related ToastRack" evidence="10">
    <location>
        <begin position="394"/>
        <end position="525"/>
    </location>
</feature>
<keyword evidence="12" id="KW-1185">Reference proteome</keyword>
<keyword evidence="4 7" id="KW-1133">Transmembrane helix</keyword>
<dbReference type="EMBL" id="CP028136">
    <property type="protein sequence ID" value="AVR46082.1"/>
    <property type="molecule type" value="Genomic_DNA"/>
</dbReference>
<feature type="transmembrane region" description="Helical" evidence="7">
    <location>
        <begin position="239"/>
        <end position="265"/>
    </location>
</feature>
<feature type="region of interest" description="Disordered" evidence="6">
    <location>
        <begin position="522"/>
        <end position="548"/>
    </location>
</feature>
<dbReference type="RefSeq" id="WP_107012856.1">
    <property type="nucleotide sequence ID" value="NZ_CP028136.1"/>
</dbReference>